<reference evidence="2" key="1">
    <citation type="journal article" date="2021" name="Proc. Natl. Acad. Sci. U.S.A.">
        <title>Three genomes in the algal genus Volvox reveal the fate of a haploid sex-determining region after a transition to homothallism.</title>
        <authorList>
            <person name="Yamamoto K."/>
            <person name="Hamaji T."/>
            <person name="Kawai-Toyooka H."/>
            <person name="Matsuzaki R."/>
            <person name="Takahashi F."/>
            <person name="Nishimura Y."/>
            <person name="Kawachi M."/>
            <person name="Noguchi H."/>
            <person name="Minakuchi Y."/>
            <person name="Umen J.G."/>
            <person name="Toyoda A."/>
            <person name="Nozaki H."/>
        </authorList>
    </citation>
    <scope>NUCLEOTIDE SEQUENCE</scope>
    <source>
        <strain evidence="2">NIES-3786</strain>
    </source>
</reference>
<dbReference type="Proteomes" id="UP000747110">
    <property type="component" value="Unassembled WGS sequence"/>
</dbReference>
<name>A0A8J4FY06_9CHLO</name>
<evidence type="ECO:0000256" key="1">
    <source>
        <dbReference type="SAM" id="SignalP"/>
    </source>
</evidence>
<dbReference type="AlphaFoldDB" id="A0A8J4FY06"/>
<evidence type="ECO:0000313" key="2">
    <source>
        <dbReference type="EMBL" id="GIL90611.1"/>
    </source>
</evidence>
<keyword evidence="3" id="KW-1185">Reference proteome</keyword>
<feature type="chain" id="PRO_5035268451" description="Secreted protein" evidence="1">
    <location>
        <begin position="30"/>
        <end position="119"/>
    </location>
</feature>
<protein>
    <recommendedName>
        <fullName evidence="4">Secreted protein</fullName>
    </recommendedName>
</protein>
<sequence>MSTCCVSLAACSSLAFIAMISSCVDNSTSADVSAAPTSTPELGLGFASSALIPVAAPPESSFASVAKERVQSPTRSIMGRPNISPAPAASVRLALDWHCLRSEDPKRVSDIMSTTYPTE</sequence>
<organism evidence="2 3">
    <name type="scientific">Volvox reticuliferus</name>
    <dbReference type="NCBI Taxonomy" id="1737510"/>
    <lineage>
        <taxon>Eukaryota</taxon>
        <taxon>Viridiplantae</taxon>
        <taxon>Chlorophyta</taxon>
        <taxon>core chlorophytes</taxon>
        <taxon>Chlorophyceae</taxon>
        <taxon>CS clade</taxon>
        <taxon>Chlamydomonadales</taxon>
        <taxon>Volvocaceae</taxon>
        <taxon>Volvox</taxon>
    </lineage>
</organism>
<accession>A0A8J4FY06</accession>
<evidence type="ECO:0000313" key="3">
    <source>
        <dbReference type="Proteomes" id="UP000747110"/>
    </source>
</evidence>
<comment type="caution">
    <text evidence="2">The sequence shown here is derived from an EMBL/GenBank/DDBJ whole genome shotgun (WGS) entry which is preliminary data.</text>
</comment>
<keyword evidence="1" id="KW-0732">Signal</keyword>
<gene>
    <name evidence="2" type="ORF">Vretifemale_18392</name>
</gene>
<feature type="signal peptide" evidence="1">
    <location>
        <begin position="1"/>
        <end position="29"/>
    </location>
</feature>
<evidence type="ECO:0008006" key="4">
    <source>
        <dbReference type="Google" id="ProtNLM"/>
    </source>
</evidence>
<dbReference type="EMBL" id="BNCP01000059">
    <property type="protein sequence ID" value="GIL90611.1"/>
    <property type="molecule type" value="Genomic_DNA"/>
</dbReference>
<proteinExistence type="predicted"/>